<keyword evidence="2" id="KW-1185">Reference proteome</keyword>
<proteinExistence type="predicted"/>
<gene>
    <name evidence="1" type="ORF">PVAP13_6NG018583</name>
</gene>
<dbReference type="AlphaFoldDB" id="A0A8T0QT43"/>
<sequence length="151" mass="16671">MKTAEHRRDCWWPSDGARMRSPLPRSTAIKAASCIFRRISCSRLRARRRRAAACSRTAAWMNEAAWSCCSLRITRTSRRAKNLRVAACRCTTASFFRSSCIISWRAACIWTIVTLMSAHRSLVNDGTIAAGDALAFGSRTSAAEPGTGLGR</sequence>
<protein>
    <submittedName>
        <fullName evidence="1">Uncharacterized protein</fullName>
    </submittedName>
</protein>
<evidence type="ECO:0000313" key="1">
    <source>
        <dbReference type="EMBL" id="KAG2576392.1"/>
    </source>
</evidence>
<reference evidence="1" key="1">
    <citation type="submission" date="2020-05" db="EMBL/GenBank/DDBJ databases">
        <title>WGS assembly of Panicum virgatum.</title>
        <authorList>
            <person name="Lovell J.T."/>
            <person name="Jenkins J."/>
            <person name="Shu S."/>
            <person name="Juenger T.E."/>
            <person name="Schmutz J."/>
        </authorList>
    </citation>
    <scope>NUCLEOTIDE SEQUENCE</scope>
    <source>
        <strain evidence="1">AP13</strain>
    </source>
</reference>
<comment type="caution">
    <text evidence="1">The sequence shown here is derived from an EMBL/GenBank/DDBJ whole genome shotgun (WGS) entry which is preliminary data.</text>
</comment>
<dbReference type="EMBL" id="CM029048">
    <property type="protein sequence ID" value="KAG2576392.1"/>
    <property type="molecule type" value="Genomic_DNA"/>
</dbReference>
<dbReference type="Proteomes" id="UP000823388">
    <property type="component" value="Chromosome 6N"/>
</dbReference>
<name>A0A8T0QT43_PANVG</name>
<organism evidence="1 2">
    <name type="scientific">Panicum virgatum</name>
    <name type="common">Blackwell switchgrass</name>
    <dbReference type="NCBI Taxonomy" id="38727"/>
    <lineage>
        <taxon>Eukaryota</taxon>
        <taxon>Viridiplantae</taxon>
        <taxon>Streptophyta</taxon>
        <taxon>Embryophyta</taxon>
        <taxon>Tracheophyta</taxon>
        <taxon>Spermatophyta</taxon>
        <taxon>Magnoliopsida</taxon>
        <taxon>Liliopsida</taxon>
        <taxon>Poales</taxon>
        <taxon>Poaceae</taxon>
        <taxon>PACMAD clade</taxon>
        <taxon>Panicoideae</taxon>
        <taxon>Panicodae</taxon>
        <taxon>Paniceae</taxon>
        <taxon>Panicinae</taxon>
        <taxon>Panicum</taxon>
        <taxon>Panicum sect. Hiantes</taxon>
    </lineage>
</organism>
<accession>A0A8T0QT43</accession>
<evidence type="ECO:0000313" key="2">
    <source>
        <dbReference type="Proteomes" id="UP000823388"/>
    </source>
</evidence>